<dbReference type="Proteomes" id="UP000238493">
    <property type="component" value="Unassembled WGS sequence"/>
</dbReference>
<dbReference type="InterPro" id="IPR036010">
    <property type="entry name" value="2Fe-2S_ferredoxin-like_sf"/>
</dbReference>
<comment type="caution">
    <text evidence="2">The sequence shown here is derived from an EMBL/GenBank/DDBJ whole genome shotgun (WGS) entry which is preliminary data.</text>
</comment>
<proteinExistence type="predicted"/>
<dbReference type="Gene3D" id="3.10.20.440">
    <property type="entry name" value="2Fe-2S iron-sulphur cluster binding domain, sarcosine oxidase, alpha subunit, N-terminal domain"/>
    <property type="match status" value="1"/>
</dbReference>
<dbReference type="GO" id="GO:0051536">
    <property type="term" value="F:iron-sulfur cluster binding"/>
    <property type="evidence" value="ECO:0007669"/>
    <property type="project" value="InterPro"/>
</dbReference>
<reference evidence="2 3" key="1">
    <citation type="submission" date="2018-02" db="EMBL/GenBank/DDBJ databases">
        <title>Draft genome sequence of Ochrobactrum oryzae found in Brazil.</title>
        <authorList>
            <person name="Cerdeira L."/>
            <person name="Andrade F."/>
            <person name="Zacariotto T."/>
            <person name="Barbosa B."/>
            <person name="Santos S."/>
            <person name="Cassetari V."/>
            <person name="Lincopan N."/>
        </authorList>
    </citation>
    <scope>NUCLEOTIDE SEQUENCE [LARGE SCALE GENOMIC DNA]</scope>
    <source>
        <strain evidence="2 3">OA447</strain>
    </source>
</reference>
<dbReference type="RefSeq" id="WP_104757321.1">
    <property type="nucleotide sequence ID" value="NZ_JAGSIC010000031.1"/>
</dbReference>
<keyword evidence="1" id="KW-0560">Oxidoreductase</keyword>
<name>A0A2S7IV41_9HYPH</name>
<sequence>MDEGQFLSLRVGKQPDLTIYYDHRPIPAYRGETVIAALLRQQRQVSFSEFDGAARAGFCLMGACQDCSVWTYEGERLRACRAIVEDGQKLLSRAPMHGFSA</sequence>
<dbReference type="SUPFAM" id="SSF54292">
    <property type="entry name" value="2Fe-2S ferredoxin-like"/>
    <property type="match status" value="1"/>
</dbReference>
<gene>
    <name evidence="2" type="ORF">C3731_19720</name>
</gene>
<dbReference type="AlphaFoldDB" id="A0A2S7IV41"/>
<keyword evidence="3" id="KW-1185">Reference proteome</keyword>
<organism evidence="2 3">
    <name type="scientific">Brucella oryzae</name>
    <dbReference type="NCBI Taxonomy" id="335286"/>
    <lineage>
        <taxon>Bacteria</taxon>
        <taxon>Pseudomonadati</taxon>
        <taxon>Pseudomonadota</taxon>
        <taxon>Alphaproteobacteria</taxon>
        <taxon>Hyphomicrobiales</taxon>
        <taxon>Brucellaceae</taxon>
        <taxon>Brucella/Ochrobactrum group</taxon>
        <taxon>Brucella</taxon>
    </lineage>
</organism>
<dbReference type="Pfam" id="PF13510">
    <property type="entry name" value="Fer2_4"/>
    <property type="match status" value="1"/>
</dbReference>
<dbReference type="GO" id="GO:0016491">
    <property type="term" value="F:oxidoreductase activity"/>
    <property type="evidence" value="ECO:0007669"/>
    <property type="project" value="UniProtKB-KW"/>
</dbReference>
<dbReference type="EMBL" id="PTRC01000042">
    <property type="protein sequence ID" value="PQA71887.1"/>
    <property type="molecule type" value="Genomic_DNA"/>
</dbReference>
<accession>A0A2S7IV41</accession>
<dbReference type="InterPro" id="IPR042204">
    <property type="entry name" value="2Fe-2S-bd_N"/>
</dbReference>
<evidence type="ECO:0000256" key="1">
    <source>
        <dbReference type="ARBA" id="ARBA00023002"/>
    </source>
</evidence>
<evidence type="ECO:0000313" key="3">
    <source>
        <dbReference type="Proteomes" id="UP000238493"/>
    </source>
</evidence>
<evidence type="ECO:0000313" key="2">
    <source>
        <dbReference type="EMBL" id="PQA71887.1"/>
    </source>
</evidence>
<dbReference type="OrthoDB" id="573392at2"/>
<protein>
    <submittedName>
        <fullName evidence="2">NAD(FAD)-dependent dehydrogenase</fullName>
    </submittedName>
</protein>